<organism evidence="3">
    <name type="scientific">Melampsora larici-populina (strain 98AG31 / pathotype 3-4-7)</name>
    <name type="common">Poplar leaf rust fungus</name>
    <dbReference type="NCBI Taxonomy" id="747676"/>
    <lineage>
        <taxon>Eukaryota</taxon>
        <taxon>Fungi</taxon>
        <taxon>Dikarya</taxon>
        <taxon>Basidiomycota</taxon>
        <taxon>Pucciniomycotina</taxon>
        <taxon>Pucciniomycetes</taxon>
        <taxon>Pucciniales</taxon>
        <taxon>Melampsoraceae</taxon>
        <taxon>Melampsora</taxon>
    </lineage>
</organism>
<sequence>MPQLTALTQSALKSLQKNLSRPSKPEATTFKIINFAGDDDESDVASTVILTEEQIKRELSETVPRQSPPRQSLSPPRRSLRLMAKENKVSRSPYKRDAGVTILNSDKGPMKARSAKKFATKKGRRVSRARGKGTSS</sequence>
<dbReference type="OrthoDB" id="10470492at2759"/>
<feature type="region of interest" description="Disordered" evidence="1">
    <location>
        <begin position="57"/>
        <end position="136"/>
    </location>
</feature>
<feature type="compositionally biased region" description="Low complexity" evidence="1">
    <location>
        <begin position="64"/>
        <end position="77"/>
    </location>
</feature>
<accession>F4R8H4</accession>
<name>F4R8H4_MELLP</name>
<dbReference type="EMBL" id="GL883092">
    <property type="protein sequence ID" value="EGG11603.1"/>
    <property type="molecule type" value="Genomic_DNA"/>
</dbReference>
<dbReference type="AlphaFoldDB" id="F4R8H4"/>
<reference evidence="3" key="1">
    <citation type="journal article" date="2011" name="Proc. Natl. Acad. Sci. U.S.A.">
        <title>Obligate biotrophy features unraveled by the genomic analysis of rust fungi.</title>
        <authorList>
            <person name="Duplessis S."/>
            <person name="Cuomo C.A."/>
            <person name="Lin Y.-C."/>
            <person name="Aerts A."/>
            <person name="Tisserant E."/>
            <person name="Veneault-Fourrey C."/>
            <person name="Joly D.L."/>
            <person name="Hacquard S."/>
            <person name="Amselem J."/>
            <person name="Cantarel B.L."/>
            <person name="Chiu R."/>
            <person name="Coutinho P.M."/>
            <person name="Feau N."/>
            <person name="Field M."/>
            <person name="Frey P."/>
            <person name="Gelhaye E."/>
            <person name="Goldberg J."/>
            <person name="Grabherr M.G."/>
            <person name="Kodira C.D."/>
            <person name="Kohler A."/>
            <person name="Kuees U."/>
            <person name="Lindquist E.A."/>
            <person name="Lucas S.M."/>
            <person name="Mago R."/>
            <person name="Mauceli E."/>
            <person name="Morin E."/>
            <person name="Murat C."/>
            <person name="Pangilinan J.L."/>
            <person name="Park R."/>
            <person name="Pearson M."/>
            <person name="Quesneville H."/>
            <person name="Rouhier N."/>
            <person name="Sakthikumar S."/>
            <person name="Salamov A.A."/>
            <person name="Schmutz J."/>
            <person name="Selles B."/>
            <person name="Shapiro H."/>
            <person name="Tanguay P."/>
            <person name="Tuskan G.A."/>
            <person name="Henrissat B."/>
            <person name="Van de Peer Y."/>
            <person name="Rouze P."/>
            <person name="Ellis J.G."/>
            <person name="Dodds P.N."/>
            <person name="Schein J.E."/>
            <person name="Zhong S."/>
            <person name="Hamelin R.C."/>
            <person name="Grigoriev I.V."/>
            <person name="Szabo L.J."/>
            <person name="Martin F."/>
        </authorList>
    </citation>
    <scope>NUCLEOTIDE SEQUENCE [LARGE SCALE GENOMIC DNA]</scope>
    <source>
        <strain evidence="3">98AG31 / pathotype 3-4-7</strain>
    </source>
</reference>
<dbReference type="InParanoid" id="F4R8H4"/>
<evidence type="ECO:0000313" key="2">
    <source>
        <dbReference type="EMBL" id="EGG11603.1"/>
    </source>
</evidence>
<proteinExistence type="predicted"/>
<dbReference type="Proteomes" id="UP000001072">
    <property type="component" value="Unassembled WGS sequence"/>
</dbReference>
<dbReference type="HOGENOM" id="CLU_1875874_0_0_1"/>
<gene>
    <name evidence="2" type="ORF">MELLADRAFT_102489</name>
</gene>
<keyword evidence="3" id="KW-1185">Reference proteome</keyword>
<feature type="compositionally biased region" description="Basic and acidic residues" evidence="1">
    <location>
        <begin position="83"/>
        <end position="98"/>
    </location>
</feature>
<protein>
    <submittedName>
        <fullName evidence="2">Uncharacterized protein</fullName>
    </submittedName>
</protein>
<evidence type="ECO:0000256" key="1">
    <source>
        <dbReference type="SAM" id="MobiDB-lite"/>
    </source>
</evidence>
<dbReference type="GeneID" id="18921690"/>
<feature type="compositionally biased region" description="Basic residues" evidence="1">
    <location>
        <begin position="113"/>
        <end position="136"/>
    </location>
</feature>
<dbReference type="VEuPathDB" id="FungiDB:MELLADRAFT_102489"/>
<dbReference type="RefSeq" id="XP_007405238.1">
    <property type="nucleotide sequence ID" value="XM_007405176.1"/>
</dbReference>
<dbReference type="KEGG" id="mlr:MELLADRAFT_102489"/>
<evidence type="ECO:0000313" key="3">
    <source>
        <dbReference type="Proteomes" id="UP000001072"/>
    </source>
</evidence>